<dbReference type="CDD" id="cd08829">
    <property type="entry name" value="SPFH_paraslipin"/>
    <property type="match status" value="1"/>
</dbReference>
<dbReference type="SMART" id="SM00244">
    <property type="entry name" value="PHB"/>
    <property type="match status" value="1"/>
</dbReference>
<dbReference type="RefSeq" id="WP_023042996.1">
    <property type="nucleotide sequence ID" value="NZ_KI518321.1"/>
</dbReference>
<feature type="non-terminal residue" evidence="3">
    <location>
        <position position="345"/>
    </location>
</feature>
<reference evidence="3 4" key="1">
    <citation type="submission" date="2013-09" db="EMBL/GenBank/DDBJ databases">
        <title>The Genome Sequence of Enterococcus faecium 10/96A.</title>
        <authorList>
            <consortium name="The Broad Institute Genome Sequencing Platform"/>
            <consortium name="The Broad Institute Genome Sequencing Center for Infectious Disease"/>
            <person name="Earl A.M."/>
            <person name="Gilmore M.S."/>
            <person name="Lebreton F."/>
            <person name="Courvalin P."/>
            <person name="Walker B."/>
            <person name="Young S.K."/>
            <person name="Zeng Q."/>
            <person name="Gargeya S."/>
            <person name="Fitzgerald M."/>
            <person name="Haas B."/>
            <person name="Abouelleil A."/>
            <person name="Alvarado L."/>
            <person name="Arachchi H.M."/>
            <person name="Berlin A.M."/>
            <person name="Chapman S.B."/>
            <person name="Dewar J."/>
            <person name="Goldberg J."/>
            <person name="Griggs A."/>
            <person name="Gujja S."/>
            <person name="Hansen M."/>
            <person name="Howarth C."/>
            <person name="Imamovic A."/>
            <person name="Larimer J."/>
            <person name="McCowan C."/>
            <person name="Murphy C."/>
            <person name="Neiman D."/>
            <person name="Pearson M."/>
            <person name="Priest M."/>
            <person name="Roberts A."/>
            <person name="Saif S."/>
            <person name="Shea T."/>
            <person name="Sisk P."/>
            <person name="Sykes S."/>
            <person name="Wortman J."/>
            <person name="Nusbaum C."/>
            <person name="Birren B."/>
        </authorList>
    </citation>
    <scope>NUCLEOTIDE SEQUENCE [LARGE SCALE GENOMIC DNA]</scope>
    <source>
        <strain evidence="3 4">10/96A</strain>
    </source>
</reference>
<dbReference type="PANTHER" id="PTHR43327">
    <property type="entry name" value="STOMATIN-LIKE PROTEIN 2, MITOCHONDRIAL"/>
    <property type="match status" value="1"/>
</dbReference>
<keyword evidence="1" id="KW-1133">Transmembrane helix</keyword>
<evidence type="ECO:0000259" key="2">
    <source>
        <dbReference type="SMART" id="SM00244"/>
    </source>
</evidence>
<proteinExistence type="predicted"/>
<dbReference type="InterPro" id="IPR001107">
    <property type="entry name" value="Band_7"/>
</dbReference>
<name>A0AAV3L5V6_ENTFC</name>
<organism evidence="3 4">
    <name type="scientific">Enterococcus faecium 10/96A</name>
    <dbReference type="NCBI Taxonomy" id="1391465"/>
    <lineage>
        <taxon>Bacteria</taxon>
        <taxon>Bacillati</taxon>
        <taxon>Bacillota</taxon>
        <taxon>Bacilli</taxon>
        <taxon>Lactobacillales</taxon>
        <taxon>Enterococcaceae</taxon>
        <taxon>Enterococcus</taxon>
    </lineage>
</organism>
<dbReference type="Proteomes" id="UP000017126">
    <property type="component" value="Unassembled WGS sequence"/>
</dbReference>
<dbReference type="InterPro" id="IPR036013">
    <property type="entry name" value="Band_7/SPFH_dom_sf"/>
</dbReference>
<dbReference type="Gene3D" id="3.30.479.30">
    <property type="entry name" value="Band 7 domain"/>
    <property type="match status" value="1"/>
</dbReference>
<dbReference type="Pfam" id="PF01145">
    <property type="entry name" value="Band_7"/>
    <property type="match status" value="1"/>
</dbReference>
<dbReference type="InterPro" id="IPR050710">
    <property type="entry name" value="Band7/mec-2_domain"/>
</dbReference>
<feature type="transmembrane region" description="Helical" evidence="1">
    <location>
        <begin position="6"/>
        <end position="27"/>
    </location>
</feature>
<dbReference type="InterPro" id="IPR001972">
    <property type="entry name" value="Stomatin_HflK_fam"/>
</dbReference>
<dbReference type="PRINTS" id="PR00721">
    <property type="entry name" value="STOMATIN"/>
</dbReference>
<keyword evidence="1" id="KW-0812">Transmembrane</keyword>
<accession>A0AAV3L5V6</accession>
<dbReference type="SUPFAM" id="SSF117892">
    <property type="entry name" value="Band 7/SPFH domain"/>
    <property type="match status" value="1"/>
</dbReference>
<evidence type="ECO:0000313" key="3">
    <source>
        <dbReference type="EMBL" id="ERT51317.1"/>
    </source>
</evidence>
<feature type="domain" description="Band 7" evidence="2">
    <location>
        <begin position="22"/>
        <end position="180"/>
    </location>
</feature>
<dbReference type="PANTHER" id="PTHR43327:SF10">
    <property type="entry name" value="STOMATIN-LIKE PROTEIN 2, MITOCHONDRIAL"/>
    <property type="match status" value="1"/>
</dbReference>
<keyword evidence="1" id="KW-0472">Membrane</keyword>
<evidence type="ECO:0000256" key="1">
    <source>
        <dbReference type="SAM" id="Phobius"/>
    </source>
</evidence>
<protein>
    <recommendedName>
        <fullName evidence="2">Band 7 domain-containing protein</fullName>
    </recommendedName>
</protein>
<dbReference type="EMBL" id="AXOL01000016">
    <property type="protein sequence ID" value="ERT51317.1"/>
    <property type="molecule type" value="Genomic_DNA"/>
</dbReference>
<dbReference type="GO" id="GO:0016020">
    <property type="term" value="C:membrane"/>
    <property type="evidence" value="ECO:0007669"/>
    <property type="project" value="InterPro"/>
</dbReference>
<gene>
    <name evidence="3" type="ORF">O991_00742</name>
</gene>
<evidence type="ECO:0000313" key="4">
    <source>
        <dbReference type="Proteomes" id="UP000017126"/>
    </source>
</evidence>
<dbReference type="AlphaFoldDB" id="A0AAV3L5V6"/>
<comment type="caution">
    <text evidence="3">The sequence shown here is derived from an EMBL/GenBank/DDBJ whole genome shotgun (WGS) entry which is preliminary data.</text>
</comment>
<sequence>MLVVKIIVGVIVAAFLIWLLTSTAVVVRQGEVKVVESFGKYVKILEPGLHFLIPVLYTVRERVSLKQIPLEIEPQSAITKDNVMVEIDEAIKYHVTDVRAFVYDNENSVVSMIQDAQSNLRGIIGKMELNEVLNGTEEINASLFASIKDITSGYGLAIDRINIGEIKVSKEIVESMNKLITASRDKESMITRAEGEKSSAVLNAEANASKMTIDAQARAQQTQIDAEARAKRIRIDAEAEADRIEKITEAEKKRIIILNEAIKNSQLDEISLSYLGIEAFKEVVSSQTNTIILPSNMTELGNIPVAKQLWEKQIGMATVFLTNFIRCRTSFRMLFRLSLTMSLLG</sequence>